<dbReference type="EMBL" id="CAJJDN010000010">
    <property type="protein sequence ID" value="CAD8056887.1"/>
    <property type="molecule type" value="Genomic_DNA"/>
</dbReference>
<organism evidence="1 2">
    <name type="scientific">Paramecium sonneborni</name>
    <dbReference type="NCBI Taxonomy" id="65129"/>
    <lineage>
        <taxon>Eukaryota</taxon>
        <taxon>Sar</taxon>
        <taxon>Alveolata</taxon>
        <taxon>Ciliophora</taxon>
        <taxon>Intramacronucleata</taxon>
        <taxon>Oligohymenophorea</taxon>
        <taxon>Peniculida</taxon>
        <taxon>Parameciidae</taxon>
        <taxon>Paramecium</taxon>
    </lineage>
</organism>
<protein>
    <submittedName>
        <fullName evidence="1">Uncharacterized protein</fullName>
    </submittedName>
</protein>
<evidence type="ECO:0000313" key="2">
    <source>
        <dbReference type="Proteomes" id="UP000692954"/>
    </source>
</evidence>
<keyword evidence="2" id="KW-1185">Reference proteome</keyword>
<comment type="caution">
    <text evidence="1">The sequence shown here is derived from an EMBL/GenBank/DDBJ whole genome shotgun (WGS) entry which is preliminary data.</text>
</comment>
<reference evidence="1" key="1">
    <citation type="submission" date="2021-01" db="EMBL/GenBank/DDBJ databases">
        <authorList>
            <consortium name="Genoscope - CEA"/>
            <person name="William W."/>
        </authorList>
    </citation>
    <scope>NUCLEOTIDE SEQUENCE</scope>
</reference>
<accession>A0A8S1KPX7</accession>
<gene>
    <name evidence="1" type="ORF">PSON_ATCC_30995.1.T0100508</name>
</gene>
<evidence type="ECO:0000313" key="1">
    <source>
        <dbReference type="EMBL" id="CAD8056887.1"/>
    </source>
</evidence>
<proteinExistence type="predicted"/>
<name>A0A8S1KPX7_9CILI</name>
<dbReference type="AlphaFoldDB" id="A0A8S1KPX7"/>
<sequence length="107" mass="12568">MLSSLKINYNMEQLKLQLLLQIQQLVDLKDITLLLGFFANVLISGKQGQGLKIRNNQMLILKNQTLLRNNQYLNFVKKYMLKVLKIINYILDTKILKPFDLIFVQDN</sequence>
<dbReference type="Proteomes" id="UP000692954">
    <property type="component" value="Unassembled WGS sequence"/>
</dbReference>